<evidence type="ECO:0000256" key="1">
    <source>
        <dbReference type="ARBA" id="ARBA00004123"/>
    </source>
</evidence>
<sequence>MVARKSRATLLDNCKQPRKSTRSRNLPAGSSASKVLRQRRFNMSELLLSSAMSCRTSASNKQRQPCACNALKTTVAMDVPSPLTSIASPGAKIGGDLLHRMRGEVAGLLGRKNLSFPGAQPISFARRHLEELTRTDYYLCEKTDGMRYLLYLTEGDPGQEVLYLIDRRNDYWYVPDSKMHIPKPGNPQGFHTNTLLDGELVIDKDGDGKIRPRFMVFDCLVWNSQNLMQKTLDKRIGYYKENIQTPFDDLFRKVMPEEADFLHFLIKLKAFQLPYYPENMFNMLKTLPHGHDGLIYTCKTTPYKHGTDPNILKWKPEDENSIDLRMALDFPVVQPDSIDKAQGITKPYFDYDAVPICNLLVFLGDNKQDKYFGSMHIDEELWTDFKSRLEPMNDRIVECYMDEHKRWRFMKFRDDKETANHVSTVESVMESIEDRVTKEDLIAIAPKIRVEWKKREAAAKARDQADQAALNNKKRKAEEQSDRRPSPTPPGGKP</sequence>
<dbReference type="Pfam" id="PF03919">
    <property type="entry name" value="mRNA_cap_C"/>
    <property type="match status" value="1"/>
</dbReference>
<comment type="catalytic activity">
    <reaction evidence="10">
        <text>a 5'-end diphospho-ribonucleoside in mRNA + GTP + H(+) = a 5'-end (5'-triphosphoguanosine)-ribonucleoside in mRNA + diphosphate</text>
        <dbReference type="Rhea" id="RHEA:67012"/>
        <dbReference type="Rhea" id="RHEA-COMP:17165"/>
        <dbReference type="Rhea" id="RHEA-COMP:17166"/>
        <dbReference type="ChEBI" id="CHEBI:15378"/>
        <dbReference type="ChEBI" id="CHEBI:33019"/>
        <dbReference type="ChEBI" id="CHEBI:37565"/>
        <dbReference type="ChEBI" id="CHEBI:167616"/>
        <dbReference type="ChEBI" id="CHEBI:167617"/>
        <dbReference type="EC" id="2.7.7.50"/>
    </reaction>
    <physiologicalReaction direction="left-to-right" evidence="10">
        <dbReference type="Rhea" id="RHEA:67013"/>
    </physiologicalReaction>
</comment>
<evidence type="ECO:0000256" key="3">
    <source>
        <dbReference type="ARBA" id="ARBA00022664"/>
    </source>
</evidence>
<evidence type="ECO:0000259" key="12">
    <source>
        <dbReference type="Pfam" id="PF01331"/>
    </source>
</evidence>
<dbReference type="GO" id="GO:0004484">
    <property type="term" value="F:mRNA guanylyltransferase activity"/>
    <property type="evidence" value="ECO:0007669"/>
    <property type="project" value="UniProtKB-EC"/>
</dbReference>
<dbReference type="EMBL" id="MU253849">
    <property type="protein sequence ID" value="KAG9245403.1"/>
    <property type="molecule type" value="Genomic_DNA"/>
</dbReference>
<proteinExistence type="predicted"/>
<evidence type="ECO:0000256" key="2">
    <source>
        <dbReference type="ARBA" id="ARBA00012475"/>
    </source>
</evidence>
<dbReference type="GO" id="GO:0006370">
    <property type="term" value="P:7-methylguanosine mRNA capping"/>
    <property type="evidence" value="ECO:0007669"/>
    <property type="project" value="UniProtKB-KW"/>
</dbReference>
<keyword evidence="15" id="KW-1185">Reference proteome</keyword>
<evidence type="ECO:0000313" key="14">
    <source>
        <dbReference type="EMBL" id="KAG9245403.1"/>
    </source>
</evidence>
<keyword evidence="3" id="KW-0507">mRNA processing</keyword>
<evidence type="ECO:0000256" key="6">
    <source>
        <dbReference type="ARBA" id="ARBA00022741"/>
    </source>
</evidence>
<dbReference type="OrthoDB" id="200924at2759"/>
<evidence type="ECO:0000256" key="10">
    <source>
        <dbReference type="ARBA" id="ARBA00044624"/>
    </source>
</evidence>
<dbReference type="SUPFAM" id="SSF56091">
    <property type="entry name" value="DNA ligase/mRNA capping enzyme, catalytic domain"/>
    <property type="match status" value="1"/>
</dbReference>
<dbReference type="FunFam" id="2.40.50.140:FF:000275">
    <property type="entry name" value="mRNA-capping enzyme subunit alpha"/>
    <property type="match status" value="1"/>
</dbReference>
<dbReference type="CDD" id="cd07895">
    <property type="entry name" value="Adenylation_mRNA_capping"/>
    <property type="match status" value="1"/>
</dbReference>
<dbReference type="PANTHER" id="PTHR10367:SF17">
    <property type="entry name" value="MRNA-CAPPING ENZYME"/>
    <property type="match status" value="1"/>
</dbReference>
<reference evidence="14" key="1">
    <citation type="journal article" date="2021" name="IMA Fungus">
        <title>Genomic characterization of three marine fungi, including Emericellopsis atlantica sp. nov. with signatures of a generalist lifestyle and marine biomass degradation.</title>
        <authorList>
            <person name="Hagestad O.C."/>
            <person name="Hou L."/>
            <person name="Andersen J.H."/>
            <person name="Hansen E.H."/>
            <person name="Altermark B."/>
            <person name="Li C."/>
            <person name="Kuhnert E."/>
            <person name="Cox R.J."/>
            <person name="Crous P.W."/>
            <person name="Spatafora J.W."/>
            <person name="Lail K."/>
            <person name="Amirebrahimi M."/>
            <person name="Lipzen A."/>
            <person name="Pangilinan J."/>
            <person name="Andreopoulos W."/>
            <person name="Hayes R.D."/>
            <person name="Ng V."/>
            <person name="Grigoriev I.V."/>
            <person name="Jackson S.A."/>
            <person name="Sutton T.D.S."/>
            <person name="Dobson A.D.W."/>
            <person name="Rama T."/>
        </authorList>
    </citation>
    <scope>NUCLEOTIDE SEQUENCE</scope>
    <source>
        <strain evidence="14">TRa3180A</strain>
    </source>
</reference>
<evidence type="ECO:0000259" key="13">
    <source>
        <dbReference type="Pfam" id="PF03919"/>
    </source>
</evidence>
<keyword evidence="8" id="KW-0342">GTP-binding</keyword>
<dbReference type="Gene3D" id="3.30.470.30">
    <property type="entry name" value="DNA ligase/mRNA capping enzyme"/>
    <property type="match status" value="1"/>
</dbReference>
<protein>
    <recommendedName>
        <fullName evidence="2">mRNA guanylyltransferase</fullName>
        <ecNumber evidence="2">2.7.7.50</ecNumber>
    </recommendedName>
</protein>
<feature type="domain" description="mRNA capping enzyme adenylation" evidence="12">
    <location>
        <begin position="120"/>
        <end position="315"/>
    </location>
</feature>
<dbReference type="Pfam" id="PF01331">
    <property type="entry name" value="mRNA_cap_enzyme"/>
    <property type="match status" value="1"/>
</dbReference>
<dbReference type="GO" id="GO:0005524">
    <property type="term" value="F:ATP binding"/>
    <property type="evidence" value="ECO:0007669"/>
    <property type="project" value="InterPro"/>
</dbReference>
<dbReference type="GO" id="GO:0005634">
    <property type="term" value="C:nucleus"/>
    <property type="evidence" value="ECO:0007669"/>
    <property type="project" value="UniProtKB-SubCell"/>
</dbReference>
<feature type="compositionally biased region" description="Basic and acidic residues" evidence="11">
    <location>
        <begin position="476"/>
        <end position="485"/>
    </location>
</feature>
<dbReference type="AlphaFoldDB" id="A0A9P7Z5U0"/>
<feature type="region of interest" description="Disordered" evidence="11">
    <location>
        <begin position="13"/>
        <end position="33"/>
    </location>
</feature>
<dbReference type="InterPro" id="IPR051029">
    <property type="entry name" value="mRNA_Capping_Enz/RNA_Phosphat"/>
</dbReference>
<feature type="domain" description="mRNA capping enzyme C-terminal" evidence="13">
    <location>
        <begin position="319"/>
        <end position="442"/>
    </location>
</feature>
<keyword evidence="5" id="KW-0548">Nucleotidyltransferase</keyword>
<dbReference type="Proteomes" id="UP000887226">
    <property type="component" value="Unassembled WGS sequence"/>
</dbReference>
<evidence type="ECO:0000256" key="7">
    <source>
        <dbReference type="ARBA" id="ARBA00023042"/>
    </source>
</evidence>
<evidence type="ECO:0000313" key="15">
    <source>
        <dbReference type="Proteomes" id="UP000887226"/>
    </source>
</evidence>
<keyword evidence="9" id="KW-0539">Nucleus</keyword>
<evidence type="ECO:0000256" key="11">
    <source>
        <dbReference type="SAM" id="MobiDB-lite"/>
    </source>
</evidence>
<keyword evidence="6" id="KW-0547">Nucleotide-binding</keyword>
<dbReference type="Gene3D" id="2.40.50.140">
    <property type="entry name" value="Nucleic acid-binding proteins"/>
    <property type="match status" value="1"/>
</dbReference>
<keyword evidence="4" id="KW-0808">Transferase</keyword>
<comment type="caution">
    <text evidence="14">The sequence shown here is derived from an EMBL/GenBank/DDBJ whole genome shotgun (WGS) entry which is preliminary data.</text>
</comment>
<dbReference type="InterPro" id="IPR001339">
    <property type="entry name" value="mRNA_cap_enzyme_adenylation"/>
</dbReference>
<keyword evidence="7" id="KW-0506">mRNA capping</keyword>
<dbReference type="InterPro" id="IPR012340">
    <property type="entry name" value="NA-bd_OB-fold"/>
</dbReference>
<accession>A0A9P7Z5U0</accession>
<dbReference type="PANTHER" id="PTHR10367">
    <property type="entry name" value="MRNA-CAPPING ENZYME"/>
    <property type="match status" value="1"/>
</dbReference>
<evidence type="ECO:0000256" key="5">
    <source>
        <dbReference type="ARBA" id="ARBA00022695"/>
    </source>
</evidence>
<organism evidence="14 15">
    <name type="scientific">Calycina marina</name>
    <dbReference type="NCBI Taxonomy" id="1763456"/>
    <lineage>
        <taxon>Eukaryota</taxon>
        <taxon>Fungi</taxon>
        <taxon>Dikarya</taxon>
        <taxon>Ascomycota</taxon>
        <taxon>Pezizomycotina</taxon>
        <taxon>Leotiomycetes</taxon>
        <taxon>Helotiales</taxon>
        <taxon>Pezizellaceae</taxon>
        <taxon>Calycina</taxon>
    </lineage>
</organism>
<comment type="subcellular location">
    <subcellularLocation>
        <location evidence="1">Nucleus</location>
    </subcellularLocation>
</comment>
<evidence type="ECO:0000256" key="8">
    <source>
        <dbReference type="ARBA" id="ARBA00023134"/>
    </source>
</evidence>
<dbReference type="InterPro" id="IPR013846">
    <property type="entry name" value="mRNA_cap_enzyme_C"/>
</dbReference>
<dbReference type="GO" id="GO:0005525">
    <property type="term" value="F:GTP binding"/>
    <property type="evidence" value="ECO:0007669"/>
    <property type="project" value="UniProtKB-KW"/>
</dbReference>
<name>A0A9P7Z5U0_9HELO</name>
<evidence type="ECO:0000256" key="9">
    <source>
        <dbReference type="ARBA" id="ARBA00023242"/>
    </source>
</evidence>
<gene>
    <name evidence="14" type="ORF">BJ878DRAFT_479279</name>
</gene>
<dbReference type="EC" id="2.7.7.50" evidence="2"/>
<dbReference type="SUPFAM" id="SSF50249">
    <property type="entry name" value="Nucleic acid-binding proteins"/>
    <property type="match status" value="1"/>
</dbReference>
<evidence type="ECO:0000256" key="4">
    <source>
        <dbReference type="ARBA" id="ARBA00022679"/>
    </source>
</evidence>
<feature type="region of interest" description="Disordered" evidence="11">
    <location>
        <begin position="459"/>
        <end position="494"/>
    </location>
</feature>